<sequence length="89" mass="9885">MAAAYGTPATDVLPLDPILSELVRLLVSVNSRCQQTYEGIRRHLDNAGVEALTMATITMEVWVRLFLARGHSPHPVDRVVRENGHRSAH</sequence>
<accession>A0A1H5M362</accession>
<dbReference type="RefSeq" id="WP_089773967.1">
    <property type="nucleotide sequence ID" value="NZ_FNTX01000002.1"/>
</dbReference>
<organism evidence="1 2">
    <name type="scientific">Ruania alba</name>
    <dbReference type="NCBI Taxonomy" id="648782"/>
    <lineage>
        <taxon>Bacteria</taxon>
        <taxon>Bacillati</taxon>
        <taxon>Actinomycetota</taxon>
        <taxon>Actinomycetes</taxon>
        <taxon>Micrococcales</taxon>
        <taxon>Ruaniaceae</taxon>
        <taxon>Ruania</taxon>
    </lineage>
</organism>
<reference evidence="2" key="1">
    <citation type="submission" date="2016-10" db="EMBL/GenBank/DDBJ databases">
        <authorList>
            <person name="Varghese N."/>
            <person name="Submissions S."/>
        </authorList>
    </citation>
    <scope>NUCLEOTIDE SEQUENCE [LARGE SCALE GENOMIC DNA]</scope>
    <source>
        <strain evidence="2">DSM 21368</strain>
    </source>
</reference>
<gene>
    <name evidence="1" type="ORF">SAMN04488554_3125</name>
</gene>
<proteinExistence type="predicted"/>
<evidence type="ECO:0000313" key="1">
    <source>
        <dbReference type="EMBL" id="SEE83736.1"/>
    </source>
</evidence>
<name>A0A1H5M362_9MICO</name>
<dbReference type="OrthoDB" id="9801997at2"/>
<evidence type="ECO:0000313" key="2">
    <source>
        <dbReference type="Proteomes" id="UP000199220"/>
    </source>
</evidence>
<dbReference type="AlphaFoldDB" id="A0A1H5M362"/>
<keyword evidence="2" id="KW-1185">Reference proteome</keyword>
<dbReference type="EMBL" id="FNTX01000002">
    <property type="protein sequence ID" value="SEE83736.1"/>
    <property type="molecule type" value="Genomic_DNA"/>
</dbReference>
<dbReference type="Proteomes" id="UP000199220">
    <property type="component" value="Unassembled WGS sequence"/>
</dbReference>
<protein>
    <submittedName>
        <fullName evidence="1">Uncharacterized protein</fullName>
    </submittedName>
</protein>
<dbReference type="STRING" id="648782.SAMN04488554_3125"/>